<reference evidence="2" key="1">
    <citation type="submission" date="2021-02" db="EMBL/GenBank/DDBJ databases">
        <authorList>
            <person name="Nowell W R."/>
        </authorList>
    </citation>
    <scope>NUCLEOTIDE SEQUENCE</scope>
</reference>
<evidence type="ECO:0000313" key="3">
    <source>
        <dbReference type="Proteomes" id="UP000676336"/>
    </source>
</evidence>
<dbReference type="EMBL" id="CAJOBI010222154">
    <property type="protein sequence ID" value="CAF5044139.1"/>
    <property type="molecule type" value="Genomic_DNA"/>
</dbReference>
<feature type="non-terminal residue" evidence="2">
    <location>
        <position position="1"/>
    </location>
</feature>
<gene>
    <name evidence="2" type="ORF">SMN809_LOCUS58811</name>
</gene>
<name>A0A8S3DWR6_9BILA</name>
<protein>
    <submittedName>
        <fullName evidence="2">Uncharacterized protein</fullName>
    </submittedName>
</protein>
<organism evidence="2 3">
    <name type="scientific">Rotaria magnacalcarata</name>
    <dbReference type="NCBI Taxonomy" id="392030"/>
    <lineage>
        <taxon>Eukaryota</taxon>
        <taxon>Metazoa</taxon>
        <taxon>Spiralia</taxon>
        <taxon>Gnathifera</taxon>
        <taxon>Rotifera</taxon>
        <taxon>Eurotatoria</taxon>
        <taxon>Bdelloidea</taxon>
        <taxon>Philodinida</taxon>
        <taxon>Philodinidae</taxon>
        <taxon>Rotaria</taxon>
    </lineage>
</organism>
<feature type="region of interest" description="Disordered" evidence="1">
    <location>
        <begin position="1"/>
        <end position="51"/>
    </location>
</feature>
<feature type="compositionally biased region" description="Polar residues" evidence="1">
    <location>
        <begin position="1"/>
        <end position="17"/>
    </location>
</feature>
<evidence type="ECO:0000313" key="2">
    <source>
        <dbReference type="EMBL" id="CAF5044139.1"/>
    </source>
</evidence>
<sequence length="77" mass="8512">ASGGNISRNGTFSTKSMTFPRRIPSSTPREQQQEEESPPPQIEPSTKTNGLALEIVDDPSASTAIEMERKRELVLQR</sequence>
<proteinExistence type="predicted"/>
<dbReference type="AlphaFoldDB" id="A0A8S3DWR6"/>
<accession>A0A8S3DWR6</accession>
<dbReference type="Proteomes" id="UP000676336">
    <property type="component" value="Unassembled WGS sequence"/>
</dbReference>
<evidence type="ECO:0000256" key="1">
    <source>
        <dbReference type="SAM" id="MobiDB-lite"/>
    </source>
</evidence>
<comment type="caution">
    <text evidence="2">The sequence shown here is derived from an EMBL/GenBank/DDBJ whole genome shotgun (WGS) entry which is preliminary data.</text>
</comment>
<feature type="non-terminal residue" evidence="2">
    <location>
        <position position="77"/>
    </location>
</feature>